<feature type="compositionally biased region" description="Low complexity" evidence="1">
    <location>
        <begin position="90"/>
        <end position="133"/>
    </location>
</feature>
<name>A0ABV5QPS3_9ACTN</name>
<evidence type="ECO:0000313" key="3">
    <source>
        <dbReference type="EMBL" id="MFB9555513.1"/>
    </source>
</evidence>
<sequence length="150" mass="14371">MSQYNAGGAEPPRRRRHATGRRGPGPLWMIGSGAVVVIGVLAAVTALDSGPAGRAPAVDDGHPGMPALIQPDAGATDDETSGTPTAPANSPSRPASGSPTATPATPAASATSGAAPARTTPSATPSAGTTGSGQHPGKSGSAPGVAKKPR</sequence>
<proteinExistence type="predicted"/>
<evidence type="ECO:0008006" key="5">
    <source>
        <dbReference type="Google" id="ProtNLM"/>
    </source>
</evidence>
<feature type="transmembrane region" description="Helical" evidence="2">
    <location>
        <begin position="27"/>
        <end position="47"/>
    </location>
</feature>
<feature type="region of interest" description="Disordered" evidence="1">
    <location>
        <begin position="1"/>
        <end position="27"/>
    </location>
</feature>
<gene>
    <name evidence="3" type="ORF">ACFFTP_15130</name>
</gene>
<accession>A0ABV5QPS3</accession>
<dbReference type="EMBL" id="JBHMCT010000009">
    <property type="protein sequence ID" value="MFB9555513.1"/>
    <property type="molecule type" value="Genomic_DNA"/>
</dbReference>
<evidence type="ECO:0000313" key="4">
    <source>
        <dbReference type="Proteomes" id="UP001589716"/>
    </source>
</evidence>
<comment type="caution">
    <text evidence="3">The sequence shown here is derived from an EMBL/GenBank/DDBJ whole genome shotgun (WGS) entry which is preliminary data.</text>
</comment>
<dbReference type="RefSeq" id="WP_345485937.1">
    <property type="nucleotide sequence ID" value="NZ_BAAAWU010000001.1"/>
</dbReference>
<organism evidence="3 4">
    <name type="scientific">Streptomyces roseoviridis</name>
    <dbReference type="NCBI Taxonomy" id="67361"/>
    <lineage>
        <taxon>Bacteria</taxon>
        <taxon>Bacillati</taxon>
        <taxon>Actinomycetota</taxon>
        <taxon>Actinomycetes</taxon>
        <taxon>Kitasatosporales</taxon>
        <taxon>Streptomycetaceae</taxon>
        <taxon>Streptomyces</taxon>
    </lineage>
</organism>
<evidence type="ECO:0000256" key="1">
    <source>
        <dbReference type="SAM" id="MobiDB-lite"/>
    </source>
</evidence>
<evidence type="ECO:0000256" key="2">
    <source>
        <dbReference type="SAM" id="Phobius"/>
    </source>
</evidence>
<feature type="region of interest" description="Disordered" evidence="1">
    <location>
        <begin position="50"/>
        <end position="150"/>
    </location>
</feature>
<dbReference type="Proteomes" id="UP001589716">
    <property type="component" value="Unassembled WGS sequence"/>
</dbReference>
<reference evidence="3 4" key="1">
    <citation type="submission" date="2024-09" db="EMBL/GenBank/DDBJ databases">
        <authorList>
            <person name="Sun Q."/>
            <person name="Mori K."/>
        </authorList>
    </citation>
    <scope>NUCLEOTIDE SEQUENCE [LARGE SCALE GENOMIC DNA]</scope>
    <source>
        <strain evidence="3 4">JCM 4414</strain>
    </source>
</reference>
<keyword evidence="4" id="KW-1185">Reference proteome</keyword>
<keyword evidence="2" id="KW-0472">Membrane</keyword>
<keyword evidence="2" id="KW-0812">Transmembrane</keyword>
<keyword evidence="2" id="KW-1133">Transmembrane helix</keyword>
<protein>
    <recommendedName>
        <fullName evidence="5">Serine/threonine protein kinase</fullName>
    </recommendedName>
</protein>